<evidence type="ECO:0000256" key="6">
    <source>
        <dbReference type="ARBA" id="ARBA00022753"/>
    </source>
</evidence>
<keyword evidence="8" id="KW-0333">Golgi apparatus</keyword>
<feature type="transmembrane region" description="Helical" evidence="11">
    <location>
        <begin position="459"/>
        <end position="482"/>
    </location>
</feature>
<dbReference type="GO" id="GO:0000139">
    <property type="term" value="C:Golgi membrane"/>
    <property type="evidence" value="ECO:0007669"/>
    <property type="project" value="UniProtKB-SubCell"/>
</dbReference>
<feature type="transmembrane region" description="Helical" evidence="11">
    <location>
        <begin position="817"/>
        <end position="837"/>
    </location>
</feature>
<evidence type="ECO:0000259" key="13">
    <source>
        <dbReference type="PROSITE" id="PS50086"/>
    </source>
</evidence>
<dbReference type="Pfam" id="PF02990">
    <property type="entry name" value="EMP70"/>
    <property type="match status" value="1"/>
</dbReference>
<dbReference type="PROSITE" id="PS50086">
    <property type="entry name" value="TBC_RABGAP"/>
    <property type="match status" value="1"/>
</dbReference>
<comment type="subcellular location">
    <subcellularLocation>
        <location evidence="1">Endosome membrane</location>
        <topology evidence="1">Multi-pass membrane protein</topology>
    </subcellularLocation>
    <subcellularLocation>
        <location evidence="2">Golgi apparatus membrane</location>
        <topology evidence="2">Multi-pass membrane protein</topology>
    </subcellularLocation>
</comment>
<feature type="compositionally biased region" description="Low complexity" evidence="10">
    <location>
        <begin position="924"/>
        <end position="936"/>
    </location>
</feature>
<accession>A0A5N6KUW6</accession>
<keyword evidence="6" id="KW-0967">Endosome</keyword>
<dbReference type="InterPro" id="IPR004240">
    <property type="entry name" value="EMP70"/>
</dbReference>
<dbReference type="EMBL" id="VIBQ01000013">
    <property type="protein sequence ID" value="KAB8346123.1"/>
    <property type="molecule type" value="Genomic_DNA"/>
</dbReference>
<evidence type="ECO:0000256" key="8">
    <source>
        <dbReference type="ARBA" id="ARBA00023034"/>
    </source>
</evidence>
<feature type="region of interest" description="Disordered" evidence="10">
    <location>
        <begin position="909"/>
        <end position="936"/>
    </location>
</feature>
<comment type="caution">
    <text evidence="14">The sequence shown here is derived from an EMBL/GenBank/DDBJ whole genome shotgun (WGS) entry which is preliminary data.</text>
</comment>
<feature type="transmembrane region" description="Helical" evidence="11">
    <location>
        <begin position="390"/>
        <end position="410"/>
    </location>
</feature>
<feature type="transmembrane region" description="Helical" evidence="11">
    <location>
        <begin position="522"/>
        <end position="541"/>
    </location>
</feature>
<evidence type="ECO:0000256" key="7">
    <source>
        <dbReference type="ARBA" id="ARBA00022989"/>
    </source>
</evidence>
<feature type="compositionally biased region" description="Low complexity" evidence="10">
    <location>
        <begin position="709"/>
        <end position="722"/>
    </location>
</feature>
<evidence type="ECO:0000256" key="5">
    <source>
        <dbReference type="ARBA" id="ARBA00022729"/>
    </source>
</evidence>
<dbReference type="Gene3D" id="1.10.472.80">
    <property type="entry name" value="Ypt/Rab-GAP domain of gyp1p, domain 3"/>
    <property type="match status" value="1"/>
</dbReference>
<comment type="similarity">
    <text evidence="3">Belongs to the nonaspanin (TM9SF) (TC 9.A.2) family.</text>
</comment>
<keyword evidence="4 11" id="KW-0812">Transmembrane</keyword>
<feature type="compositionally biased region" description="Basic and acidic residues" evidence="10">
    <location>
        <begin position="1066"/>
        <end position="1087"/>
    </location>
</feature>
<proteinExistence type="inferred from homology"/>
<feature type="transmembrane region" description="Helical" evidence="11">
    <location>
        <begin position="553"/>
        <end position="579"/>
    </location>
</feature>
<dbReference type="Proteomes" id="UP000327013">
    <property type="component" value="Unassembled WGS sequence"/>
</dbReference>
<keyword evidence="5 12" id="KW-0732">Signal</keyword>
<evidence type="ECO:0000256" key="10">
    <source>
        <dbReference type="SAM" id="MobiDB-lite"/>
    </source>
</evidence>
<name>A0A5N6KUW6_9ROSI</name>
<feature type="region of interest" description="Disordered" evidence="10">
    <location>
        <begin position="1063"/>
        <end position="1088"/>
    </location>
</feature>
<organism evidence="14 15">
    <name type="scientific">Carpinus fangiana</name>
    <dbReference type="NCBI Taxonomy" id="176857"/>
    <lineage>
        <taxon>Eukaryota</taxon>
        <taxon>Viridiplantae</taxon>
        <taxon>Streptophyta</taxon>
        <taxon>Embryophyta</taxon>
        <taxon>Tracheophyta</taxon>
        <taxon>Spermatophyta</taxon>
        <taxon>Magnoliopsida</taxon>
        <taxon>eudicotyledons</taxon>
        <taxon>Gunneridae</taxon>
        <taxon>Pentapetalae</taxon>
        <taxon>rosids</taxon>
        <taxon>fabids</taxon>
        <taxon>Fagales</taxon>
        <taxon>Betulaceae</taxon>
        <taxon>Carpinus</taxon>
    </lineage>
</organism>
<gene>
    <name evidence="14" type="ORF">FH972_023171</name>
</gene>
<evidence type="ECO:0000256" key="11">
    <source>
        <dbReference type="SAM" id="Phobius"/>
    </source>
</evidence>
<feature type="transmembrane region" description="Helical" evidence="11">
    <location>
        <begin position="591"/>
        <end position="610"/>
    </location>
</feature>
<evidence type="ECO:0000256" key="2">
    <source>
        <dbReference type="ARBA" id="ARBA00004653"/>
    </source>
</evidence>
<dbReference type="PANTHER" id="PTHR10766:SF111">
    <property type="entry name" value="TRANSMEMBRANE 9 SUPERFAMILY MEMBER 2"/>
    <property type="match status" value="1"/>
</dbReference>
<evidence type="ECO:0000313" key="15">
    <source>
        <dbReference type="Proteomes" id="UP000327013"/>
    </source>
</evidence>
<feature type="compositionally biased region" description="Polar residues" evidence="10">
    <location>
        <begin position="1223"/>
        <end position="1241"/>
    </location>
</feature>
<dbReference type="InterPro" id="IPR035969">
    <property type="entry name" value="Rab-GAP_TBC_sf"/>
</dbReference>
<dbReference type="PANTHER" id="PTHR10766">
    <property type="entry name" value="TRANSMEMBRANE 9 SUPERFAMILY PROTEIN"/>
    <property type="match status" value="1"/>
</dbReference>
<feature type="domain" description="Rab-GAP TBC" evidence="13">
    <location>
        <begin position="1339"/>
        <end position="1541"/>
    </location>
</feature>
<reference evidence="14 15" key="1">
    <citation type="submission" date="2019-06" db="EMBL/GenBank/DDBJ databases">
        <title>A chromosomal-level reference genome of Carpinus fangiana (Coryloideae, Betulaceae).</title>
        <authorList>
            <person name="Yang X."/>
            <person name="Wang Z."/>
            <person name="Zhang L."/>
            <person name="Hao G."/>
            <person name="Liu J."/>
            <person name="Yang Y."/>
        </authorList>
    </citation>
    <scope>NUCLEOTIDE SEQUENCE [LARGE SCALE GENOMIC DNA]</scope>
    <source>
        <strain evidence="14">Cfa_2016G</strain>
        <tissue evidence="14">Leaf</tissue>
    </source>
</reference>
<evidence type="ECO:0000256" key="12">
    <source>
        <dbReference type="SAM" id="SignalP"/>
    </source>
</evidence>
<evidence type="ECO:0000256" key="4">
    <source>
        <dbReference type="ARBA" id="ARBA00022692"/>
    </source>
</evidence>
<evidence type="ECO:0000313" key="14">
    <source>
        <dbReference type="EMBL" id="KAB8346123.1"/>
    </source>
</evidence>
<evidence type="ECO:0000256" key="9">
    <source>
        <dbReference type="ARBA" id="ARBA00023136"/>
    </source>
</evidence>
<dbReference type="GO" id="GO:0010008">
    <property type="term" value="C:endosome membrane"/>
    <property type="evidence" value="ECO:0007669"/>
    <property type="project" value="UniProtKB-SubCell"/>
</dbReference>
<feature type="region of interest" description="Disordered" evidence="10">
    <location>
        <begin position="701"/>
        <end position="722"/>
    </location>
</feature>
<evidence type="ECO:0000256" key="3">
    <source>
        <dbReference type="ARBA" id="ARBA00005227"/>
    </source>
</evidence>
<feature type="transmembrane region" description="Helical" evidence="11">
    <location>
        <begin position="351"/>
        <end position="378"/>
    </location>
</feature>
<feature type="region of interest" description="Disordered" evidence="10">
    <location>
        <begin position="1150"/>
        <end position="1173"/>
    </location>
</feature>
<dbReference type="FunFam" id="1.10.8.270:FF:000023">
    <property type="entry name" value="TBC domain-containing protein C1778.09"/>
    <property type="match status" value="1"/>
</dbReference>
<feature type="transmembrane region" description="Helical" evidence="11">
    <location>
        <begin position="274"/>
        <end position="299"/>
    </location>
</feature>
<dbReference type="InterPro" id="IPR000195">
    <property type="entry name" value="Rab-GAP-TBC_dom"/>
</dbReference>
<keyword evidence="9 11" id="KW-0472">Membrane</keyword>
<dbReference type="OrthoDB" id="1666796at2759"/>
<dbReference type="Gene3D" id="1.10.8.270">
    <property type="entry name" value="putative rabgap domain of human tbc1 domain family member 14 like domains"/>
    <property type="match status" value="1"/>
</dbReference>
<dbReference type="SUPFAM" id="SSF47923">
    <property type="entry name" value="Ypt/Rab-GAP domain of gyp1p"/>
    <property type="match status" value="2"/>
</dbReference>
<dbReference type="GO" id="GO:0007034">
    <property type="term" value="P:vacuolar transport"/>
    <property type="evidence" value="ECO:0007669"/>
    <property type="project" value="TreeGrafter"/>
</dbReference>
<feature type="compositionally biased region" description="Basic residues" evidence="10">
    <location>
        <begin position="1242"/>
        <end position="1251"/>
    </location>
</feature>
<feature type="compositionally biased region" description="Low complexity" evidence="10">
    <location>
        <begin position="1150"/>
        <end position="1165"/>
    </location>
</feature>
<feature type="chain" id="PRO_5024421052" description="Rab-GAP TBC domain-containing protein" evidence="12">
    <location>
        <begin position="22"/>
        <end position="1624"/>
    </location>
</feature>
<feature type="transmembrane region" description="Helical" evidence="11">
    <location>
        <begin position="622"/>
        <end position="651"/>
    </location>
</feature>
<sequence length="1624" mass="177592">MRLYRHLLPAGLLVLLPTASAFYLPGVAPTSYQRGDKVPLYVNHLTPSQSQADAQVRSALSWDYYDAPFHFCNPPEGPTQVSESLGSIIFGDRIQTSPFDLHMLENQTCKIIPGCGRQTFSGPDAAFVNERISESFNLNWLIDGLPAAGELMEDSVSGERYYSPGFALGNIFENGPVFNNRYEIYIDYHKAGEDQYRVVGVEVEPFSFASISEGEGEGLPDDGVCPEEGDRIVLNTDGGTSVVFAYSVYWRESETPFATRWDKYLHVFDPKIHWFSLINSAVIVVFLSAMVFVVLVRALKRDITRYNRLDSFVLDDMSGSNGHAELDDSVQEDSGWKLVHGDVFRPPKLPLVLSVLVGNGSQLFMMAGFTIVFALLGFLSPSNRGSLGSVMVLLYTLFGAVGGFVSSYTYKCLGGEDRWKQNVIITPVALPLLVFAVFFFLNFFLWVKGTSGAVPFTTMLVIILIWFVISVPLSVAGSWLAFRRPAIEAPVKTNQIPRQIPEAATASSGGISGWLNRPIPSMLLTGILPFGAIFVELYFIMNSLWSAKIYYMFGFLFVCYGLMVVTCATVTVLAIYFLLCGENYHWQWRAFFTSGSCAFYVFANALFFWMSRLSFGSFTGAVLYLGYSALISLMVFVLTGTIGFLASWVFVHRIYRSIKVATVVSGDLQALPFNIHPISQPFPPSGSGRAGAAAQAGAAATSRRDAGDPLSGSATRTSSSPSLAHDLKYGLTPHIICYISITASILVSSPALARSSYVPPELLQPAARVNRCNEVTAGAVALKRRLMNALESKVAPALVCAHQSLLVQPPYFKPQRLVTQGSIAGCALFVTLGPFYIRFHGNHDLSQSTCSFRRCDTRPTLERDSGLASSFASTVESLPPRNTTISGKVAIQLPVMAHSQQEIPSIVVHDEDERVQTPPPPLSPTLSRSSDTAAETAAAEAIQSARAATAAQLEQPADFQGIMTDIPTGKLDDPFSSEELSFSNRGSVLWSGDKAAAVLNGGRYSTSGHSVPEGSKNGHPAPDMYTDRAMSSEEIRLSHRVRSMYEYGDENAGTGWLNTHASATARQEDCSTPEQHEPVMDEDRPRTAQESLYASSVVVTRANSLLSSRRSSMIRRDPWESAGGIEDWRDVHGEDVDRYGFIRPRSRVLSGSSSVVSASTGPGSPETSHRAIHRPVTGSLATVAEASVGNDTPHGVLNHSRVSINGADSLRSPPRTKPHKRSSPSVLSTHSRRSSVSTNIFRRSRSVNRGRRWADTAGDMLSMEPGQSVLPFETEDSNSPEKAAKEREREVKWAKMAQLPRHVSSVTTAKDGHVVAIGGGQDFTFDTASPKLVSRTWKGIPDRWRAPAWYAFLTASAHRQAARTSSPFTSDAVLISSFHSLQEVPCSDDPQIDMDVPRTIGGHIMFRRRYRGGQRLMFRVLRALALFFPETGYVQGMATLAATLLCYYDEERAFVMGVRMWTCRGLAHLYEPGFGGLMDALDGFEKGGWLGGVGNGAVAKCLEDVGVVTGSYGTKWYLTLFAYSVPFAAQLRVWDVFMLLGAMQSTPSKSPSSIEKQASAPVPDLDVLHAVSAALLDGLQDVLLDADFENAMKVLTSPVPVGHEDILMEVARREYNARRKRGAR</sequence>
<dbReference type="SMART" id="SM00164">
    <property type="entry name" value="TBC"/>
    <property type="match status" value="1"/>
</dbReference>
<feature type="transmembrane region" description="Helical" evidence="11">
    <location>
        <begin position="422"/>
        <end position="447"/>
    </location>
</feature>
<dbReference type="GO" id="GO:0072657">
    <property type="term" value="P:protein localization to membrane"/>
    <property type="evidence" value="ECO:0007669"/>
    <property type="project" value="TreeGrafter"/>
</dbReference>
<dbReference type="Pfam" id="PF00566">
    <property type="entry name" value="RabGAP-TBC"/>
    <property type="match status" value="1"/>
</dbReference>
<keyword evidence="7 11" id="KW-1133">Transmembrane helix</keyword>
<evidence type="ECO:0000256" key="1">
    <source>
        <dbReference type="ARBA" id="ARBA00004337"/>
    </source>
</evidence>
<keyword evidence="15" id="KW-1185">Reference proteome</keyword>
<feature type="region of interest" description="Disordered" evidence="10">
    <location>
        <begin position="1189"/>
        <end position="1286"/>
    </location>
</feature>
<protein>
    <recommendedName>
        <fullName evidence="13">Rab-GAP TBC domain-containing protein</fullName>
    </recommendedName>
</protein>
<feature type="signal peptide" evidence="12">
    <location>
        <begin position="1"/>
        <end position="21"/>
    </location>
</feature>